<dbReference type="Ensembl" id="ENSHHUT00000011364.1">
    <property type="protein sequence ID" value="ENSHHUP00000011015.1"/>
    <property type="gene ID" value="ENSHHUG00000006753.1"/>
</dbReference>
<comment type="similarity">
    <text evidence="3">Belongs to the short-chain dehydrogenases/reductases (SDR) family. 2,4-dienoyl-CoA reductase subfamily.</text>
</comment>
<evidence type="ECO:0000256" key="5">
    <source>
        <dbReference type="ARBA" id="ARBA00026117"/>
    </source>
</evidence>
<dbReference type="InterPro" id="IPR002347">
    <property type="entry name" value="SDR_fam"/>
</dbReference>
<dbReference type="GO" id="GO:0008670">
    <property type="term" value="F:2,4-dienoyl-CoA reductase (NADPH) activity"/>
    <property type="evidence" value="ECO:0007669"/>
    <property type="project" value="InterPro"/>
</dbReference>
<evidence type="ECO:0000256" key="9">
    <source>
        <dbReference type="ARBA" id="ARBA00048340"/>
    </source>
</evidence>
<evidence type="ECO:0000256" key="10">
    <source>
        <dbReference type="ARBA" id="ARBA00048631"/>
    </source>
</evidence>
<accession>A0A4W5KKU1</accession>
<dbReference type="InterPro" id="IPR036291">
    <property type="entry name" value="NAD(P)-bd_dom_sf"/>
</dbReference>
<dbReference type="SUPFAM" id="SSF51735">
    <property type="entry name" value="NAD(P)-binding Rossmann-fold domains"/>
    <property type="match status" value="1"/>
</dbReference>
<organism evidence="11 12">
    <name type="scientific">Hucho hucho</name>
    <name type="common">huchen</name>
    <dbReference type="NCBI Taxonomy" id="62062"/>
    <lineage>
        <taxon>Eukaryota</taxon>
        <taxon>Metazoa</taxon>
        <taxon>Chordata</taxon>
        <taxon>Craniata</taxon>
        <taxon>Vertebrata</taxon>
        <taxon>Euteleostomi</taxon>
        <taxon>Actinopterygii</taxon>
        <taxon>Neopterygii</taxon>
        <taxon>Teleostei</taxon>
        <taxon>Protacanthopterygii</taxon>
        <taxon>Salmoniformes</taxon>
        <taxon>Salmonidae</taxon>
        <taxon>Salmoninae</taxon>
        <taxon>Hucho</taxon>
    </lineage>
</organism>
<evidence type="ECO:0000256" key="7">
    <source>
        <dbReference type="ARBA" id="ARBA00030890"/>
    </source>
</evidence>
<dbReference type="PANTHER" id="PTHR43296:SF2">
    <property type="entry name" value="PEROXISOMAL 2,4-DIENOYL-COA REDUCTASE [(3E)-ENOYL-COA-PRODUCING]"/>
    <property type="match status" value="1"/>
</dbReference>
<evidence type="ECO:0000256" key="3">
    <source>
        <dbReference type="ARBA" id="ARBA00025787"/>
    </source>
</evidence>
<reference evidence="11" key="3">
    <citation type="submission" date="2025-09" db="UniProtKB">
        <authorList>
            <consortium name="Ensembl"/>
        </authorList>
    </citation>
    <scope>IDENTIFICATION</scope>
</reference>
<keyword evidence="1" id="KW-0521">NADP</keyword>
<sequence length="276" mass="30749">TSPEVAERTAGQTVIASRNLEKMTDIMVDVLLNNAVLNFLCPATSLSFYGFKTVLEIDIMGTFNSSKVVYEKWFKKPLLSKKNIAARLKFAKVHLDVPQNAMTKHLAVEWGPSEVRVNTLAPGPISGTEGFRRLGNNRAESMDAFSSIPLQWAGNKMKLAHGELFLNSRNGGSWLTLANDVSMLLGIASSQSAKLLTRSLPSSQVCRTGEDSGDVDLGEEVVVKLFCGYCQDAKYSAFNFHLEIRFFWHIVIRVVFCPEFDITDFLICSIFLGYFR</sequence>
<evidence type="ECO:0000313" key="11">
    <source>
        <dbReference type="Ensembl" id="ENSHHUP00000011015.1"/>
    </source>
</evidence>
<evidence type="ECO:0000256" key="1">
    <source>
        <dbReference type="ARBA" id="ARBA00022857"/>
    </source>
</evidence>
<comment type="catalytic activity">
    <reaction evidence="9">
        <text>a (2E,4Z)-dienoyl-CoA + NADPH + H(+) = a 4,5-saturated-(3E)-enoyl-CoA + NADP(+)</text>
        <dbReference type="Rhea" id="RHEA:61892"/>
        <dbReference type="ChEBI" id="CHEBI:15378"/>
        <dbReference type="ChEBI" id="CHEBI:57783"/>
        <dbReference type="ChEBI" id="CHEBI:58349"/>
        <dbReference type="ChEBI" id="CHEBI:85099"/>
        <dbReference type="ChEBI" id="CHEBI:85493"/>
        <dbReference type="EC" id="1.3.1.124"/>
    </reaction>
</comment>
<dbReference type="Gene3D" id="3.40.50.720">
    <property type="entry name" value="NAD(P)-binding Rossmann-like Domain"/>
    <property type="match status" value="1"/>
</dbReference>
<reference evidence="11" key="2">
    <citation type="submission" date="2025-08" db="UniProtKB">
        <authorList>
            <consortium name="Ensembl"/>
        </authorList>
    </citation>
    <scope>IDENTIFICATION</scope>
</reference>
<comment type="subunit">
    <text evidence="4">Monomer, dimer and oligomer.</text>
</comment>
<comment type="catalytic activity">
    <reaction evidence="10">
        <text>(2E,4Z,7Z,10Z,13Z,16Z,19Z)-docosaheptaenoyl-CoA + NADPH + H(+) = (3E,7Z,10Z,13Z,16Z,19Z)-docosahexaenoyl-CoA + NADP(+)</text>
        <dbReference type="Rhea" id="RHEA:44920"/>
        <dbReference type="ChEBI" id="CHEBI:15378"/>
        <dbReference type="ChEBI" id="CHEBI:57783"/>
        <dbReference type="ChEBI" id="CHEBI:58349"/>
        <dbReference type="ChEBI" id="CHEBI:77559"/>
        <dbReference type="ChEBI" id="CHEBI:84791"/>
    </reaction>
</comment>
<reference evidence="12" key="1">
    <citation type="submission" date="2018-06" db="EMBL/GenBank/DDBJ databases">
        <title>Genome assembly of Danube salmon.</title>
        <authorList>
            <person name="Macqueen D.J."/>
            <person name="Gundappa M.K."/>
        </authorList>
    </citation>
    <scope>NUCLEOTIDE SEQUENCE [LARGE SCALE GENOMIC DNA]</scope>
</reference>
<keyword evidence="12" id="KW-1185">Reference proteome</keyword>
<protein>
    <recommendedName>
        <fullName evidence="6">Peroxisomal 2,4-dienoyl-CoA reductase [(3E)-enoyl-CoA-producing]</fullName>
        <ecNumber evidence="5">1.3.1.124</ecNumber>
    </recommendedName>
    <alternativeName>
        <fullName evidence="7">2,4-dienoyl-CoA reductase 2</fullName>
    </alternativeName>
</protein>
<dbReference type="InterPro" id="IPR045017">
    <property type="entry name" value="DECR2-like"/>
</dbReference>
<proteinExistence type="inferred from homology"/>
<dbReference type="AlphaFoldDB" id="A0A4W5KKU1"/>
<dbReference type="PANTHER" id="PTHR43296">
    <property type="entry name" value="PEROXISOMAL 2,4-DIENOYL-COA REDUCTASE"/>
    <property type="match status" value="1"/>
</dbReference>
<evidence type="ECO:0000256" key="8">
    <source>
        <dbReference type="ARBA" id="ARBA00048009"/>
    </source>
</evidence>
<name>A0A4W5KKU1_9TELE</name>
<comment type="catalytic activity">
    <reaction evidence="8">
        <text>a (2E,4E)-dienoyl-CoA + NADPH + H(+) = a 4,5-saturated-(3E)-enoyl-CoA + NADP(+)</text>
        <dbReference type="Rhea" id="RHEA:45912"/>
        <dbReference type="ChEBI" id="CHEBI:15378"/>
        <dbReference type="ChEBI" id="CHEBI:57783"/>
        <dbReference type="ChEBI" id="CHEBI:58349"/>
        <dbReference type="ChEBI" id="CHEBI:85101"/>
        <dbReference type="ChEBI" id="CHEBI:85493"/>
        <dbReference type="EC" id="1.3.1.124"/>
    </reaction>
</comment>
<dbReference type="GO" id="GO:0005777">
    <property type="term" value="C:peroxisome"/>
    <property type="evidence" value="ECO:0007669"/>
    <property type="project" value="TreeGrafter"/>
</dbReference>
<evidence type="ECO:0000256" key="4">
    <source>
        <dbReference type="ARBA" id="ARBA00025939"/>
    </source>
</evidence>
<dbReference type="Pfam" id="PF13561">
    <property type="entry name" value="adh_short_C2"/>
    <property type="match status" value="1"/>
</dbReference>
<dbReference type="STRING" id="62062.ENSHHUP00000011015"/>
<keyword evidence="2" id="KW-0560">Oxidoreductase</keyword>
<dbReference type="Proteomes" id="UP000314982">
    <property type="component" value="Unassembled WGS sequence"/>
</dbReference>
<dbReference type="EC" id="1.3.1.124" evidence="5"/>
<dbReference type="GeneTree" id="ENSGT00940000153801"/>
<dbReference type="GO" id="GO:0009062">
    <property type="term" value="P:fatty acid catabolic process"/>
    <property type="evidence" value="ECO:0007669"/>
    <property type="project" value="InterPro"/>
</dbReference>
<evidence type="ECO:0000313" key="12">
    <source>
        <dbReference type="Proteomes" id="UP000314982"/>
    </source>
</evidence>
<evidence type="ECO:0000256" key="2">
    <source>
        <dbReference type="ARBA" id="ARBA00023002"/>
    </source>
</evidence>
<evidence type="ECO:0000256" key="6">
    <source>
        <dbReference type="ARBA" id="ARBA00026221"/>
    </source>
</evidence>